<organism evidence="1">
    <name type="scientific">Heligmosomoides polygyrus</name>
    <name type="common">Parasitic roundworm</name>
    <dbReference type="NCBI Taxonomy" id="6339"/>
    <lineage>
        <taxon>Eukaryota</taxon>
        <taxon>Metazoa</taxon>
        <taxon>Ecdysozoa</taxon>
        <taxon>Nematoda</taxon>
        <taxon>Chromadorea</taxon>
        <taxon>Rhabditida</taxon>
        <taxon>Rhabditina</taxon>
        <taxon>Rhabditomorpha</taxon>
        <taxon>Strongyloidea</taxon>
        <taxon>Heligmosomidae</taxon>
        <taxon>Heligmosomoides</taxon>
    </lineage>
</organism>
<name>A0A3P7YKB5_HELPZ</name>
<reference evidence="1" key="1">
    <citation type="submission" date="2018-11" db="EMBL/GenBank/DDBJ databases">
        <authorList>
            <consortium name="Pathogen Informatics"/>
        </authorList>
    </citation>
    <scope>NUCLEOTIDE SEQUENCE [LARGE SCALE GENOMIC DNA]</scope>
</reference>
<dbReference type="OrthoDB" id="10009520at2759"/>
<dbReference type="Gene3D" id="1.20.120.1750">
    <property type="match status" value="1"/>
</dbReference>
<evidence type="ECO:0000313" key="1">
    <source>
        <dbReference type="EMBL" id="VDO88480.1"/>
    </source>
</evidence>
<dbReference type="SUPFAM" id="SSF57850">
    <property type="entry name" value="RING/U-box"/>
    <property type="match status" value="1"/>
</dbReference>
<protein>
    <recommendedName>
        <fullName evidence="2">IBR domain-containing protein</fullName>
    </recommendedName>
</protein>
<gene>
    <name evidence="1" type="ORF">HPBE_LOCUS11403</name>
</gene>
<proteinExistence type="predicted"/>
<dbReference type="AlphaFoldDB" id="A0A3P7YKB5"/>
<evidence type="ECO:0008006" key="2">
    <source>
        <dbReference type="Google" id="ProtNLM"/>
    </source>
</evidence>
<sequence length="125" mass="14625">MTFPLNMVSKPCHQFGALACYFRSKKDTQKNPEETEFQIYPLFQSMYTEREGCSYVTCANLRCRTRFCWQCGEPIESILHFTGHLFSSCSTRRQTRRHRLDAINEYSNNRLQLPPSSSQTPDVVK</sequence>
<accession>A0A3P7YKB5</accession>
<dbReference type="EMBL" id="UZAH01027089">
    <property type="protein sequence ID" value="VDO88480.1"/>
    <property type="molecule type" value="Genomic_DNA"/>
</dbReference>